<evidence type="ECO:0000313" key="10">
    <source>
        <dbReference type="Proteomes" id="UP000183832"/>
    </source>
</evidence>
<feature type="compositionally biased region" description="Polar residues" evidence="6">
    <location>
        <begin position="34"/>
        <end position="45"/>
    </location>
</feature>
<dbReference type="STRING" id="568069.A0A1J1IMP1"/>
<dbReference type="SMART" id="SM01424">
    <property type="entry name" value="HAP1_N"/>
    <property type="match status" value="1"/>
</dbReference>
<dbReference type="GO" id="GO:0047496">
    <property type="term" value="P:vesicle transport along microtubule"/>
    <property type="evidence" value="ECO:0007669"/>
    <property type="project" value="TreeGrafter"/>
</dbReference>
<dbReference type="GO" id="GO:0048311">
    <property type="term" value="P:mitochondrion distribution"/>
    <property type="evidence" value="ECO:0007669"/>
    <property type="project" value="TreeGrafter"/>
</dbReference>
<dbReference type="GO" id="GO:0031410">
    <property type="term" value="C:cytoplasmic vesicle"/>
    <property type="evidence" value="ECO:0007669"/>
    <property type="project" value="TreeGrafter"/>
</dbReference>
<dbReference type="GO" id="GO:0017022">
    <property type="term" value="F:myosin binding"/>
    <property type="evidence" value="ECO:0007669"/>
    <property type="project" value="TreeGrafter"/>
</dbReference>
<evidence type="ECO:0000256" key="6">
    <source>
        <dbReference type="SAM" id="MobiDB-lite"/>
    </source>
</evidence>
<feature type="region of interest" description="Disordered" evidence="6">
    <location>
        <begin position="17"/>
        <end position="48"/>
    </location>
</feature>
<evidence type="ECO:0000256" key="3">
    <source>
        <dbReference type="ARBA" id="ARBA00023054"/>
    </source>
</evidence>
<evidence type="ECO:0000256" key="2">
    <source>
        <dbReference type="ARBA" id="ARBA00007007"/>
    </source>
</evidence>
<dbReference type="GO" id="GO:0006605">
    <property type="term" value="P:protein targeting"/>
    <property type="evidence" value="ECO:0007669"/>
    <property type="project" value="TreeGrafter"/>
</dbReference>
<dbReference type="OrthoDB" id="10067624at2759"/>
<name>A0A1J1IMP1_9DIPT</name>
<dbReference type="Pfam" id="PF04849">
    <property type="entry name" value="HAP1_N"/>
    <property type="match status" value="1"/>
</dbReference>
<dbReference type="PANTHER" id="PTHR15751:SF12">
    <property type="entry name" value="TRAFFICKING KINESIN-BINDING PROTEIN MILT"/>
    <property type="match status" value="1"/>
</dbReference>
<keyword evidence="10" id="KW-1185">Reference proteome</keyword>
<evidence type="ECO:0000256" key="4">
    <source>
        <dbReference type="ARBA" id="ARBA00023128"/>
    </source>
</evidence>
<feature type="region of interest" description="Disordered" evidence="6">
    <location>
        <begin position="1003"/>
        <end position="1077"/>
    </location>
</feature>
<comment type="similarity">
    <text evidence="2">Belongs to the milton family.</text>
</comment>
<dbReference type="GO" id="GO:0005739">
    <property type="term" value="C:mitochondrion"/>
    <property type="evidence" value="ECO:0007669"/>
    <property type="project" value="UniProtKB-SubCell"/>
</dbReference>
<protein>
    <submittedName>
        <fullName evidence="9">CLUMA_CG013630, isoform A</fullName>
    </submittedName>
</protein>
<feature type="compositionally biased region" description="Low complexity" evidence="6">
    <location>
        <begin position="1020"/>
        <end position="1038"/>
    </location>
</feature>
<evidence type="ECO:0000259" key="7">
    <source>
        <dbReference type="SMART" id="SM01423"/>
    </source>
</evidence>
<accession>A0A1J1IMP1</accession>
<evidence type="ECO:0000256" key="5">
    <source>
        <dbReference type="SAM" id="Coils"/>
    </source>
</evidence>
<feature type="domain" description="Trafficking kinesin-binding protein C-terminal" evidence="7">
    <location>
        <begin position="575"/>
        <end position="741"/>
    </location>
</feature>
<dbReference type="Pfam" id="PF12448">
    <property type="entry name" value="Milton"/>
    <property type="match status" value="1"/>
</dbReference>
<evidence type="ECO:0000256" key="1">
    <source>
        <dbReference type="ARBA" id="ARBA00004173"/>
    </source>
</evidence>
<feature type="compositionally biased region" description="Basic and acidic residues" evidence="6">
    <location>
        <begin position="1056"/>
        <end position="1077"/>
    </location>
</feature>
<dbReference type="PANTHER" id="PTHR15751">
    <property type="entry name" value="TRAFFICKING KINESIN-BINDING PROTEIN"/>
    <property type="match status" value="1"/>
</dbReference>
<comment type="subcellular location">
    <subcellularLocation>
        <location evidence="1">Mitochondrion</location>
    </subcellularLocation>
</comment>
<feature type="coiled-coil region" evidence="5">
    <location>
        <begin position="374"/>
        <end position="510"/>
    </location>
</feature>
<keyword evidence="4" id="KW-0496">Mitochondrion</keyword>
<dbReference type="EMBL" id="CVRI01000054">
    <property type="protein sequence ID" value="CRL00358.1"/>
    <property type="molecule type" value="Genomic_DNA"/>
</dbReference>
<evidence type="ECO:0000313" key="9">
    <source>
        <dbReference type="EMBL" id="CRL00358.1"/>
    </source>
</evidence>
<dbReference type="InterPro" id="IPR022154">
    <property type="entry name" value="TRAK1/2_C"/>
</dbReference>
<dbReference type="Proteomes" id="UP000183832">
    <property type="component" value="Unassembled WGS sequence"/>
</dbReference>
<proteinExistence type="inferred from homology"/>
<organism evidence="9 10">
    <name type="scientific">Clunio marinus</name>
    <dbReference type="NCBI Taxonomy" id="568069"/>
    <lineage>
        <taxon>Eukaryota</taxon>
        <taxon>Metazoa</taxon>
        <taxon>Ecdysozoa</taxon>
        <taxon>Arthropoda</taxon>
        <taxon>Hexapoda</taxon>
        <taxon>Insecta</taxon>
        <taxon>Pterygota</taxon>
        <taxon>Neoptera</taxon>
        <taxon>Endopterygota</taxon>
        <taxon>Diptera</taxon>
        <taxon>Nematocera</taxon>
        <taxon>Chironomoidea</taxon>
        <taxon>Chironomidae</taxon>
        <taxon>Clunio</taxon>
    </lineage>
</organism>
<feature type="coiled-coil region" evidence="5">
    <location>
        <begin position="306"/>
        <end position="347"/>
    </location>
</feature>
<gene>
    <name evidence="9" type="ORF">CLUMA_CG013630</name>
</gene>
<dbReference type="InterPro" id="IPR051946">
    <property type="entry name" value="Intracell_Traff-Reg"/>
</dbReference>
<feature type="domain" description="HAP1 N-terminal" evidence="8">
    <location>
        <begin position="89"/>
        <end position="517"/>
    </location>
</feature>
<sequence>MINGASWSAIGRIDEIKRNEHRKSSTKTKEKNRSSSMFSPKVQSTLDKHFPSSLPSKRLHIKQTSDAACLTDLCSNLEIDEVEIFSLIKEHIPKYKIRADNITTFAGTTNQDFEFVQFPALNIPDNIGLGLNPDQIRETLNYFQGKIDIENSELFVTKTPGNSSSGYANTFRILENQIKRKQLKHSSLFSISEEEPTTLELELAARSRLSEMCDTNYNKSEAIESLNKHLKLDNVQNFIYHVAKGRNGTLSLKPKVLSPTAVNNVDDYVLSGKRCSEMSIVYDDIQAVTRLLQEKEKDLELTVHIGKELLSQNNQLEKKVADLEADLKAAQENIAQINHELLQKNELINILTETDEVNNEVVSPTASKSLNFNFDVLQRKINVLENENRTLHSEVAQVVKETDEVEEQERRLFIELSEQLSSTNHQFEGLTLEIERYKEENRLQNEQIVNLSARLSDTQQRLHELITENDETASVLNITKENQNMLVSELQDYKEKYQETLGLLQETQNLLREKKKRAQPLARNSYVPGLPAPYNAESLQTELMESSLFSENNSLDSGIHSDNGQTKTVPMFKKVFETVKCAGKSNAFKNSDMLSMSNSTELITSQPRMSSSIYSSSSDTEKSIDKLGSYSMYSSIYGNIGVGLKLDDNFISSDSDDGYTNRTTSGVPGCPGAKDLETALKNLSSAEILARRTMLSHAPAGTYSYDDPMTPESIFSRSTSTTLSQYRYPKRLEIVKPLEGSYTLNHWKGLATPAMSGLLHDNERVKVRGEKGLDELGMQLYSLLDVEEDIDELPGKQFDTSPCIYTYTNSCVMHPDDGTSSITFSLPPSQLSSRVESRQTTCPSTPRSLSRRNSCSTFSVSLGLAFMLNERGIKAVTPSCLNTPAGVNFSPTVTPCNSPDGRLSPISGHYDVTETSLTSFLTSSAGVLRKKSDNGQESSSRSSILLEKRAKMRSIRLIQQGENLGIENILSTSSKLVSPLALHSSNIYTRYNSPMAQLTSLKHLSEKNKKIDENEKETTNENMSTTDTSVSTSSAVVRSKQKMQRSRSRRNLNGGQRRDLGTVNNIKREKSDNEKVEEEKSLVGGFVGSISSIFFGRKGGLL</sequence>
<reference evidence="9 10" key="1">
    <citation type="submission" date="2015-04" db="EMBL/GenBank/DDBJ databases">
        <authorList>
            <person name="Syromyatnikov M.Y."/>
            <person name="Popov V.N."/>
        </authorList>
    </citation>
    <scope>NUCLEOTIDE SEQUENCE [LARGE SCALE GENOMIC DNA]</scope>
</reference>
<feature type="compositionally biased region" description="Basic residues" evidence="6">
    <location>
        <begin position="1039"/>
        <end position="1050"/>
    </location>
</feature>
<dbReference type="SMART" id="SM01423">
    <property type="entry name" value="Milton"/>
    <property type="match status" value="1"/>
</dbReference>
<dbReference type="InterPro" id="IPR006933">
    <property type="entry name" value="HAP1_N"/>
</dbReference>
<keyword evidence="3 5" id="KW-0175">Coiled coil</keyword>
<evidence type="ECO:0000259" key="8">
    <source>
        <dbReference type="SMART" id="SM01424"/>
    </source>
</evidence>
<feature type="compositionally biased region" description="Basic and acidic residues" evidence="6">
    <location>
        <begin position="1003"/>
        <end position="1019"/>
    </location>
</feature>
<dbReference type="AlphaFoldDB" id="A0A1J1IMP1"/>